<dbReference type="EMBL" id="ASGZ01000064">
    <property type="protein sequence ID" value="ESP87059.1"/>
    <property type="molecule type" value="Genomic_DNA"/>
</dbReference>
<dbReference type="RefSeq" id="WP_023395792.1">
    <property type="nucleotide sequence ID" value="NZ_ASGZ01000064.1"/>
</dbReference>
<name>V4HGV4_9EURY</name>
<dbReference type="InterPro" id="IPR053463">
    <property type="entry name" value="Brz_Regulator"/>
</dbReference>
<dbReference type="Pfam" id="PF23454">
    <property type="entry name" value="Zn_ribbon_Brz"/>
    <property type="match status" value="1"/>
</dbReference>
<dbReference type="Proteomes" id="UP000017840">
    <property type="component" value="Unassembled WGS sequence"/>
</dbReference>
<dbReference type="AlphaFoldDB" id="V4HGV4"/>
<proteinExistence type="predicted"/>
<sequence length="62" mass="6943">MSVETIGCPHCGEQTEITVRGDERVTEVKKDRSLLDALLVFQGTSVQTVECPEGHEFCIYKE</sequence>
<evidence type="ECO:0000313" key="1">
    <source>
        <dbReference type="EMBL" id="ESP87059.1"/>
    </source>
</evidence>
<keyword evidence="2" id="KW-1185">Reference proteome</keyword>
<dbReference type="OrthoDB" id="201158at2157"/>
<gene>
    <name evidence="1" type="ORF">K933_16117</name>
</gene>
<organism evidence="1 2">
    <name type="scientific">Candidatus Halobonum tyrrellensis G22</name>
    <dbReference type="NCBI Taxonomy" id="1324957"/>
    <lineage>
        <taxon>Archaea</taxon>
        <taxon>Methanobacteriati</taxon>
        <taxon>Methanobacteriota</taxon>
        <taxon>Stenosarchaea group</taxon>
        <taxon>Halobacteria</taxon>
        <taxon>Halobacteriales</taxon>
        <taxon>Haloferacaceae</taxon>
        <taxon>Candidatus Halobonum</taxon>
    </lineage>
</organism>
<comment type="caution">
    <text evidence="1">The sequence shown here is derived from an EMBL/GenBank/DDBJ whole genome shotgun (WGS) entry which is preliminary data.</text>
</comment>
<protein>
    <submittedName>
        <fullName evidence="1">Uncharacterized protein</fullName>
    </submittedName>
</protein>
<dbReference type="STRING" id="1324957.K933_16117"/>
<reference evidence="1 2" key="1">
    <citation type="journal article" date="2013" name="Genome Announc.">
        <title>Draft Genome Sequence of 'Candidatus Halobonum tyrrellensis' Strain G22, Isolated from the Hypersaline Waters of Lake Tyrrell, Australia.</title>
        <authorList>
            <person name="Ugalde J.A."/>
            <person name="Narasingarao P."/>
            <person name="Kuo S."/>
            <person name="Podell S."/>
            <person name="Allen E.E."/>
        </authorList>
    </citation>
    <scope>NUCLEOTIDE SEQUENCE [LARGE SCALE GENOMIC DNA]</scope>
    <source>
        <strain evidence="1 2">G22</strain>
    </source>
</reference>
<evidence type="ECO:0000313" key="2">
    <source>
        <dbReference type="Proteomes" id="UP000017840"/>
    </source>
</evidence>
<accession>V4HGV4</accession>